<evidence type="ECO:0008006" key="9">
    <source>
        <dbReference type="Google" id="ProtNLM"/>
    </source>
</evidence>
<evidence type="ECO:0000256" key="1">
    <source>
        <dbReference type="ARBA" id="ARBA00022723"/>
    </source>
</evidence>
<reference evidence="8" key="1">
    <citation type="submission" date="2024-06" db="EMBL/GenBank/DDBJ databases">
        <title>Draft Genome Sequences of Epichloe bromicola Strains Isolated from Elymus ciliaris.</title>
        <authorList>
            <consortium name="Epichloe bromicola genome sequencing consortium"/>
            <person name="Miura A."/>
            <person name="Imano S."/>
            <person name="Ashida A."/>
            <person name="Sato I."/>
            <person name="Chiba S."/>
            <person name="Tanaka A."/>
            <person name="Camagna M."/>
            <person name="Takemoto D."/>
        </authorList>
    </citation>
    <scope>NUCLEOTIDE SEQUENCE [LARGE SCALE GENOMIC DNA]</scope>
    <source>
        <strain evidence="8">DP</strain>
    </source>
</reference>
<protein>
    <recommendedName>
        <fullName evidence="9">Transcription factor domain-containing protein</fullName>
    </recommendedName>
</protein>
<sequence>MGPGREGEAENASELTYPSPGAEAMDSGPFYHPKTEHQDPTEQHVTEEVQDQEHEQAQMATQQPSSPQHVSRPSNLEELQLAAQLGQGLAGTSIMPATDPSMNVDDPNMRSIMPHPHPDPSDQQHPSPYVQEAPSTGSIDQHQMPLPVGPPLPPQYSIGDGIPPRKRRDALFELRKIKHSVSVQQGASETRPKQGVRPNDSFQARVTDADRDSSYIKELADRIHSIENKLESDGNLNQDDIDKLFATDRSRQSNGLEDASRKRPFSSISTGEFTTPTTVRQAPWGSEHRSMQPASAAGETLSQEYDNASLAPQATPIKAADTPSRQPDEAADVGMDDAEEMPDIDDEAYEHFLASVQPVYPILPYEKIKLQSLLSRSSPAVRTAFSLTLPYVGQTSAGDAKIASSVLHEWESSDAPRSRATDIVHAQTLLMLIIDADWRAASTLPFLLARGVALANTMKLWKLSTVEAGSDNDSDEQICVRIWWSLVLMDRWHAAGTGHPPQVPERSTIVPWGLENSVGEVCFHLVRLSKLLNRISFVISTLQAGATAADPSMAAILTDYIENYREDLPAHVDAAAYPMIHLAYWHCRLLVTLLTPGITPKEMMWPTKELAHLLSVSAETKSPLINHFVSLATMALGELIKADATREEIIDIIRDIVEKPGGGHWDGVRDKLTELTRPISSSGGLDTAASQGLQHLADLATAHEGSTGEEAPPLGSTLATGYLEAAS</sequence>
<keyword evidence="4" id="KW-0804">Transcription</keyword>
<gene>
    <name evidence="7" type="primary">g5192</name>
    <name evidence="7" type="ORF">EsDP_00005192</name>
</gene>
<dbReference type="PANTHER" id="PTHR31668">
    <property type="entry name" value="GLUCOSE TRANSPORT TRANSCRIPTION REGULATOR RGT1-RELATED-RELATED"/>
    <property type="match status" value="1"/>
</dbReference>
<evidence type="ECO:0000256" key="5">
    <source>
        <dbReference type="ARBA" id="ARBA00023242"/>
    </source>
</evidence>
<evidence type="ECO:0000256" key="4">
    <source>
        <dbReference type="ARBA" id="ARBA00023163"/>
    </source>
</evidence>
<comment type="caution">
    <text evidence="7">The sequence shown here is derived from an EMBL/GenBank/DDBJ whole genome shotgun (WGS) entry which is preliminary data.</text>
</comment>
<keyword evidence="1" id="KW-0479">Metal-binding</keyword>
<keyword evidence="5" id="KW-0539">Nucleus</keyword>
<dbReference type="Proteomes" id="UP001562357">
    <property type="component" value="Unassembled WGS sequence"/>
</dbReference>
<evidence type="ECO:0000256" key="6">
    <source>
        <dbReference type="SAM" id="MobiDB-lite"/>
    </source>
</evidence>
<keyword evidence="2" id="KW-0805">Transcription regulation</keyword>
<dbReference type="PANTHER" id="PTHR31668:SF26">
    <property type="entry name" value="GLUCOSE TRANSPORT TRANSCRIPTION REGULATOR RGT1-RELATED"/>
    <property type="match status" value="1"/>
</dbReference>
<feature type="compositionally biased region" description="Polar residues" evidence="6">
    <location>
        <begin position="266"/>
        <end position="280"/>
    </location>
</feature>
<evidence type="ECO:0000256" key="3">
    <source>
        <dbReference type="ARBA" id="ARBA00023125"/>
    </source>
</evidence>
<dbReference type="CDD" id="cd12148">
    <property type="entry name" value="fungal_TF_MHR"/>
    <property type="match status" value="1"/>
</dbReference>
<feature type="region of interest" description="Disordered" evidence="6">
    <location>
        <begin position="1"/>
        <end position="214"/>
    </location>
</feature>
<keyword evidence="8" id="KW-1185">Reference proteome</keyword>
<evidence type="ECO:0000313" key="7">
    <source>
        <dbReference type="EMBL" id="GAB0136907.1"/>
    </source>
</evidence>
<dbReference type="InterPro" id="IPR050797">
    <property type="entry name" value="Carb_Metab_Trans_Reg"/>
</dbReference>
<organism evidence="7 8">
    <name type="scientific">Epichloe bromicola</name>
    <dbReference type="NCBI Taxonomy" id="79588"/>
    <lineage>
        <taxon>Eukaryota</taxon>
        <taxon>Fungi</taxon>
        <taxon>Dikarya</taxon>
        <taxon>Ascomycota</taxon>
        <taxon>Pezizomycotina</taxon>
        <taxon>Sordariomycetes</taxon>
        <taxon>Hypocreomycetidae</taxon>
        <taxon>Hypocreales</taxon>
        <taxon>Clavicipitaceae</taxon>
        <taxon>Epichloe</taxon>
    </lineage>
</organism>
<evidence type="ECO:0000313" key="8">
    <source>
        <dbReference type="Proteomes" id="UP001562357"/>
    </source>
</evidence>
<evidence type="ECO:0000256" key="2">
    <source>
        <dbReference type="ARBA" id="ARBA00023015"/>
    </source>
</evidence>
<feature type="compositionally biased region" description="Basic and acidic residues" evidence="6">
    <location>
        <begin position="33"/>
        <end position="56"/>
    </location>
</feature>
<proteinExistence type="predicted"/>
<dbReference type="EMBL" id="BAAFGZ010000231">
    <property type="protein sequence ID" value="GAB0136907.1"/>
    <property type="molecule type" value="Genomic_DNA"/>
</dbReference>
<feature type="region of interest" description="Disordered" evidence="6">
    <location>
        <begin position="246"/>
        <end position="299"/>
    </location>
</feature>
<accession>A0ABQ0CTZ5</accession>
<feature type="compositionally biased region" description="Low complexity" evidence="6">
    <location>
        <begin position="76"/>
        <end position="91"/>
    </location>
</feature>
<feature type="compositionally biased region" description="Polar residues" evidence="6">
    <location>
        <begin position="58"/>
        <end position="74"/>
    </location>
</feature>
<name>A0ABQ0CTZ5_9HYPO</name>
<keyword evidence="3" id="KW-0238">DNA-binding</keyword>